<evidence type="ECO:0000256" key="6">
    <source>
        <dbReference type="ARBA" id="ARBA00023027"/>
    </source>
</evidence>
<dbReference type="PANTHER" id="PTHR43706:SF47">
    <property type="entry name" value="EXTERNAL NADH-UBIQUINONE OXIDOREDUCTASE 1, MITOCHONDRIAL-RELATED"/>
    <property type="match status" value="1"/>
</dbReference>
<sequence length="431" mass="48554">MDKIHNFHKENKHYRVVILGAGFGGLWATKTLVRHPVDICIIDQNNYHTFFPLLYQVAAAELEPEDIAYPVRSIVRKFPNVHFLLAKVNKIDLKAQTVETDICLVSYDFLILAAGSTTHFFSIKGASEYAYPLKTLEHAVNLRNQIITCFERALYEPDEELQKSLLTFVTVGGGSTGVEFAGALAELIYGPMRRDYRNLDFKKVKIILLEAGERLLSNLPDRLGNYALERLNRMEVEVRFNSKVSEVRPDEVKLVDGSVIQAYTVVWTAGVRGEPVITNLGLPTNPSGRVAVLNTLQIPDYPNIYAIGDLAYSEEDGHPLPMVAPVAIQQGVAAGKNITRQISGKPPVPFHYSDRGIMAVIGRRAAVAYLFNRFCFTGFLAWIIWLGIHLLSLIGFRNRLLVLTNWAWDYIFYERVVCFILPAKPQLEKES</sequence>
<feature type="transmembrane region" description="Helical" evidence="8">
    <location>
        <begin position="379"/>
        <end position="396"/>
    </location>
</feature>
<dbReference type="InterPro" id="IPR023753">
    <property type="entry name" value="FAD/NAD-binding_dom"/>
</dbReference>
<keyword evidence="6" id="KW-0520">NAD</keyword>
<dbReference type="InterPro" id="IPR045024">
    <property type="entry name" value="NDH-2"/>
</dbReference>
<evidence type="ECO:0000313" key="10">
    <source>
        <dbReference type="EMBL" id="KCZ70380.1"/>
    </source>
</evidence>
<dbReference type="Proteomes" id="UP000027153">
    <property type="component" value="Unassembled WGS sequence"/>
</dbReference>
<dbReference type="InterPro" id="IPR036188">
    <property type="entry name" value="FAD/NAD-bd_sf"/>
</dbReference>
<evidence type="ECO:0000256" key="2">
    <source>
        <dbReference type="ARBA" id="ARBA00012637"/>
    </source>
</evidence>
<dbReference type="OrthoDB" id="38899at2157"/>
<evidence type="ECO:0000256" key="1">
    <source>
        <dbReference type="ARBA" id="ARBA00005272"/>
    </source>
</evidence>
<dbReference type="Pfam" id="PF07992">
    <property type="entry name" value="Pyr_redox_2"/>
    <property type="match status" value="1"/>
</dbReference>
<dbReference type="EMBL" id="JMIY01000008">
    <property type="protein sequence ID" value="KCZ70380.1"/>
    <property type="molecule type" value="Genomic_DNA"/>
</dbReference>
<keyword evidence="3" id="KW-0285">Flavoprotein</keyword>
<dbReference type="PRINTS" id="PR00368">
    <property type="entry name" value="FADPNR"/>
</dbReference>
<evidence type="ECO:0000313" key="11">
    <source>
        <dbReference type="Proteomes" id="UP000027153"/>
    </source>
</evidence>
<feature type="domain" description="FAD/NAD(P)-binding" evidence="9">
    <location>
        <begin position="14"/>
        <end position="331"/>
    </location>
</feature>
<keyword evidence="8" id="KW-0472">Membrane</keyword>
<dbReference type="PATRIC" id="fig|1392998.3.peg.3286"/>
<organism evidence="10 11">
    <name type="scientific">Candidatus Methanoperedens nitratireducens</name>
    <dbReference type="NCBI Taxonomy" id="1392998"/>
    <lineage>
        <taxon>Archaea</taxon>
        <taxon>Methanobacteriati</taxon>
        <taxon>Methanobacteriota</taxon>
        <taxon>Stenosarchaea group</taxon>
        <taxon>Methanomicrobia</taxon>
        <taxon>Methanosarcinales</taxon>
        <taxon>ANME-2 cluster</taxon>
        <taxon>Candidatus Methanoperedentaceae</taxon>
        <taxon>Candidatus Methanoperedens</taxon>
    </lineage>
</organism>
<dbReference type="PANTHER" id="PTHR43706">
    <property type="entry name" value="NADH DEHYDROGENASE"/>
    <property type="match status" value="1"/>
</dbReference>
<dbReference type="AlphaFoldDB" id="A0A062V4R3"/>
<evidence type="ECO:0000259" key="9">
    <source>
        <dbReference type="Pfam" id="PF07992"/>
    </source>
</evidence>
<comment type="catalytic activity">
    <reaction evidence="7">
        <text>a quinone + NADH + H(+) = a quinol + NAD(+)</text>
        <dbReference type="Rhea" id="RHEA:46160"/>
        <dbReference type="ChEBI" id="CHEBI:15378"/>
        <dbReference type="ChEBI" id="CHEBI:24646"/>
        <dbReference type="ChEBI" id="CHEBI:57540"/>
        <dbReference type="ChEBI" id="CHEBI:57945"/>
        <dbReference type="ChEBI" id="CHEBI:132124"/>
        <dbReference type="EC" id="1.6.5.9"/>
    </reaction>
</comment>
<evidence type="ECO:0000256" key="5">
    <source>
        <dbReference type="ARBA" id="ARBA00023002"/>
    </source>
</evidence>
<dbReference type="PRINTS" id="PR00411">
    <property type="entry name" value="PNDRDTASEI"/>
</dbReference>
<name>A0A062V4R3_9EURY</name>
<reference evidence="10 11" key="1">
    <citation type="journal article" date="2013" name="Nature">
        <title>Anaerobic oxidation of methane coupled to nitrate reduction in a novel archaeal lineage.</title>
        <authorList>
            <person name="Haroon M.F."/>
            <person name="Hu S."/>
            <person name="Shi Y."/>
            <person name="Imelfort M."/>
            <person name="Keller J."/>
            <person name="Hugenholtz P."/>
            <person name="Yuan Z."/>
            <person name="Tyson G.W."/>
        </authorList>
    </citation>
    <scope>NUCLEOTIDE SEQUENCE [LARGE SCALE GENOMIC DNA]</scope>
    <source>
        <strain evidence="10 11">ANME-2d</strain>
    </source>
</reference>
<dbReference type="RefSeq" id="WP_048093910.1">
    <property type="nucleotide sequence ID" value="NZ_JMIY01000008.1"/>
</dbReference>
<comment type="caution">
    <text evidence="10">The sequence shown here is derived from an EMBL/GenBank/DDBJ whole genome shotgun (WGS) entry which is preliminary data.</text>
</comment>
<dbReference type="EC" id="1.6.5.9" evidence="2"/>
<gene>
    <name evidence="10" type="ORF">ANME2D_03295</name>
</gene>
<accession>A0A062V4R3</accession>
<keyword evidence="8" id="KW-0812">Transmembrane</keyword>
<dbReference type="GO" id="GO:0050136">
    <property type="term" value="F:NADH dehydrogenase (quinone) (non-electrogenic) activity"/>
    <property type="evidence" value="ECO:0007669"/>
    <property type="project" value="UniProtKB-EC"/>
</dbReference>
<comment type="similarity">
    <text evidence="1">Belongs to the NADH dehydrogenase family.</text>
</comment>
<evidence type="ECO:0000256" key="8">
    <source>
        <dbReference type="SAM" id="Phobius"/>
    </source>
</evidence>
<proteinExistence type="inferred from homology"/>
<evidence type="ECO:0000256" key="4">
    <source>
        <dbReference type="ARBA" id="ARBA00022827"/>
    </source>
</evidence>
<keyword evidence="8" id="KW-1133">Transmembrane helix</keyword>
<keyword evidence="5 10" id="KW-0560">Oxidoreductase</keyword>
<dbReference type="Gene3D" id="3.50.50.100">
    <property type="match status" value="1"/>
</dbReference>
<evidence type="ECO:0000256" key="3">
    <source>
        <dbReference type="ARBA" id="ARBA00022630"/>
    </source>
</evidence>
<keyword evidence="11" id="KW-1185">Reference proteome</keyword>
<dbReference type="SUPFAM" id="SSF51905">
    <property type="entry name" value="FAD/NAD(P)-binding domain"/>
    <property type="match status" value="1"/>
</dbReference>
<protein>
    <recommendedName>
        <fullName evidence="2">NADH:ubiquinone reductase (non-electrogenic)</fullName>
        <ecNumber evidence="2">1.6.5.9</ecNumber>
    </recommendedName>
</protein>
<keyword evidence="4" id="KW-0274">FAD</keyword>
<evidence type="ECO:0000256" key="7">
    <source>
        <dbReference type="ARBA" id="ARBA00047599"/>
    </source>
</evidence>